<dbReference type="OrthoDB" id="9811552at2"/>
<dbReference type="EC" id="3.1.26.4" evidence="5"/>
<dbReference type="InterPro" id="IPR011320">
    <property type="entry name" value="RNase_H1_N"/>
</dbReference>
<evidence type="ECO:0000256" key="10">
    <source>
        <dbReference type="ARBA" id="ARBA00022801"/>
    </source>
</evidence>
<dbReference type="GO" id="GO:0046872">
    <property type="term" value="F:metal ion binding"/>
    <property type="evidence" value="ECO:0007669"/>
    <property type="project" value="UniProtKB-KW"/>
</dbReference>
<dbReference type="InterPro" id="IPR036397">
    <property type="entry name" value="RNaseH_sf"/>
</dbReference>
<accession>A0A134A0L0</accession>
<evidence type="ECO:0000256" key="11">
    <source>
        <dbReference type="ARBA" id="ARBA00022842"/>
    </source>
</evidence>
<keyword evidence="11" id="KW-0460">Magnesium</keyword>
<dbReference type="Gene3D" id="3.40.970.10">
    <property type="entry name" value="Ribonuclease H1, N-terminal domain"/>
    <property type="match status" value="1"/>
</dbReference>
<keyword evidence="7" id="KW-0540">Nuclease</keyword>
<proteinExistence type="inferred from homology"/>
<name>A0A134A0L0_9FIRM</name>
<dbReference type="Proteomes" id="UP000070394">
    <property type="component" value="Unassembled WGS sequence"/>
</dbReference>
<dbReference type="GO" id="GO:0043137">
    <property type="term" value="P:DNA replication, removal of RNA primer"/>
    <property type="evidence" value="ECO:0007669"/>
    <property type="project" value="TreeGrafter"/>
</dbReference>
<comment type="caution">
    <text evidence="13">The sequence shown here is derived from an EMBL/GenBank/DDBJ whole genome shotgun (WGS) entry which is preliminary data.</text>
</comment>
<evidence type="ECO:0000256" key="2">
    <source>
        <dbReference type="ARBA" id="ARBA00001946"/>
    </source>
</evidence>
<keyword evidence="9" id="KW-0255">Endonuclease</keyword>
<evidence type="ECO:0000256" key="7">
    <source>
        <dbReference type="ARBA" id="ARBA00022722"/>
    </source>
</evidence>
<sequence length="208" mass="23743">MEVEDTMAKKYYAVRAGRKTGVFTTWDECKSAVSGFSGAAYKSFTNKDDALDFVNAGVKKGNDDKEDEKQSEAFAYVDGSYDDTTKSYSYGMVMMHKEEELHFFKKFEKDDMSDMRNVAGEIEGSMAAMKYCMDHNIKSISIFYDYEGIEKWCNGDWKAKKEGTRRYVKFYEDASKHVDVDFIKVKGHSGDKYNDLADELAKKALGLI</sequence>
<dbReference type="SUPFAM" id="SSF55658">
    <property type="entry name" value="L9 N-domain-like"/>
    <property type="match status" value="1"/>
</dbReference>
<dbReference type="InterPro" id="IPR002156">
    <property type="entry name" value="RNaseH_domain"/>
</dbReference>
<dbReference type="Gene3D" id="3.30.420.10">
    <property type="entry name" value="Ribonuclease H-like superfamily/Ribonuclease H"/>
    <property type="match status" value="1"/>
</dbReference>
<evidence type="ECO:0000259" key="12">
    <source>
        <dbReference type="PROSITE" id="PS50879"/>
    </source>
</evidence>
<dbReference type="GO" id="GO:0004523">
    <property type="term" value="F:RNA-DNA hybrid ribonuclease activity"/>
    <property type="evidence" value="ECO:0007669"/>
    <property type="project" value="UniProtKB-EC"/>
</dbReference>
<dbReference type="PANTHER" id="PTHR10642">
    <property type="entry name" value="RIBONUCLEASE H1"/>
    <property type="match status" value="1"/>
</dbReference>
<dbReference type="InterPro" id="IPR009027">
    <property type="entry name" value="Ribosomal_bL9/RNase_H1_N"/>
</dbReference>
<feature type="domain" description="RNase H type-1" evidence="12">
    <location>
        <begin position="69"/>
        <end position="206"/>
    </location>
</feature>
<dbReference type="Pfam" id="PF00075">
    <property type="entry name" value="RNase_H"/>
    <property type="match status" value="1"/>
</dbReference>
<comment type="similarity">
    <text evidence="4">Belongs to the RNase H family.</text>
</comment>
<comment type="function">
    <text evidence="3">Endonuclease that specifically degrades the RNA of RNA-DNA hybrids.</text>
</comment>
<comment type="cofactor">
    <cofactor evidence="2">
        <name>Mg(2+)</name>
        <dbReference type="ChEBI" id="CHEBI:18420"/>
    </cofactor>
</comment>
<keyword evidence="10" id="KW-0378">Hydrolase</keyword>
<evidence type="ECO:0000256" key="6">
    <source>
        <dbReference type="ARBA" id="ARBA00017721"/>
    </source>
</evidence>
<evidence type="ECO:0000256" key="1">
    <source>
        <dbReference type="ARBA" id="ARBA00000077"/>
    </source>
</evidence>
<evidence type="ECO:0000256" key="9">
    <source>
        <dbReference type="ARBA" id="ARBA00022759"/>
    </source>
</evidence>
<evidence type="ECO:0000256" key="4">
    <source>
        <dbReference type="ARBA" id="ARBA00005300"/>
    </source>
</evidence>
<evidence type="ECO:0000313" key="14">
    <source>
        <dbReference type="Proteomes" id="UP000070394"/>
    </source>
</evidence>
<dbReference type="InterPro" id="IPR037056">
    <property type="entry name" value="RNase_H1_N_sf"/>
</dbReference>
<protein>
    <recommendedName>
        <fullName evidence="6">Ribonuclease H</fullName>
        <ecNumber evidence="5">3.1.26.4</ecNumber>
    </recommendedName>
</protein>
<dbReference type="PATRIC" id="fig|467210.3.peg.123"/>
<dbReference type="GO" id="GO:0003676">
    <property type="term" value="F:nucleic acid binding"/>
    <property type="evidence" value="ECO:0007669"/>
    <property type="project" value="InterPro"/>
</dbReference>
<organism evidence="13 14">
    <name type="scientific">Lachnoanaerobaculum saburreum</name>
    <dbReference type="NCBI Taxonomy" id="467210"/>
    <lineage>
        <taxon>Bacteria</taxon>
        <taxon>Bacillati</taxon>
        <taxon>Bacillota</taxon>
        <taxon>Clostridia</taxon>
        <taxon>Lachnospirales</taxon>
        <taxon>Lachnospiraceae</taxon>
        <taxon>Lachnoanaerobaculum</taxon>
    </lineage>
</organism>
<evidence type="ECO:0000256" key="8">
    <source>
        <dbReference type="ARBA" id="ARBA00022723"/>
    </source>
</evidence>
<dbReference type="InterPro" id="IPR012337">
    <property type="entry name" value="RNaseH-like_sf"/>
</dbReference>
<keyword evidence="14" id="KW-1185">Reference proteome</keyword>
<dbReference type="FunFam" id="3.40.970.10:FF:000002">
    <property type="entry name" value="Ribonuclease H"/>
    <property type="match status" value="1"/>
</dbReference>
<dbReference type="Pfam" id="PF01693">
    <property type="entry name" value="Cauli_VI"/>
    <property type="match status" value="1"/>
</dbReference>
<dbReference type="PANTHER" id="PTHR10642:SF26">
    <property type="entry name" value="RIBONUCLEASE H1"/>
    <property type="match status" value="1"/>
</dbReference>
<dbReference type="STRING" id="467210.HMPREF1866_00124"/>
<dbReference type="InterPro" id="IPR050092">
    <property type="entry name" value="RNase_H"/>
</dbReference>
<dbReference type="PROSITE" id="PS50879">
    <property type="entry name" value="RNASE_H_1"/>
    <property type="match status" value="1"/>
</dbReference>
<evidence type="ECO:0000256" key="5">
    <source>
        <dbReference type="ARBA" id="ARBA00012180"/>
    </source>
</evidence>
<reference evidence="14" key="1">
    <citation type="submission" date="2016-01" db="EMBL/GenBank/DDBJ databases">
        <authorList>
            <person name="Mitreva M."/>
            <person name="Pepin K.H."/>
            <person name="Mihindukulasuriya K.A."/>
            <person name="Fulton R."/>
            <person name="Fronick C."/>
            <person name="O'Laughlin M."/>
            <person name="Miner T."/>
            <person name="Herter B."/>
            <person name="Rosa B.A."/>
            <person name="Cordes M."/>
            <person name="Tomlinson C."/>
            <person name="Wollam A."/>
            <person name="Palsikar V.B."/>
            <person name="Mardis E.R."/>
            <person name="Wilson R.K."/>
        </authorList>
    </citation>
    <scope>NUCLEOTIDE SEQUENCE [LARGE SCALE GENOMIC DNA]</scope>
    <source>
        <strain evidence="14">DNF00896</strain>
    </source>
</reference>
<gene>
    <name evidence="13" type="ORF">HMPREF1866_00124</name>
</gene>
<comment type="catalytic activity">
    <reaction evidence="1">
        <text>Endonucleolytic cleavage to 5'-phosphomonoester.</text>
        <dbReference type="EC" id="3.1.26.4"/>
    </reaction>
</comment>
<dbReference type="AlphaFoldDB" id="A0A134A0L0"/>
<keyword evidence="8" id="KW-0479">Metal-binding</keyword>
<dbReference type="EMBL" id="LSDA01000002">
    <property type="protein sequence ID" value="KXB61183.1"/>
    <property type="molecule type" value="Genomic_DNA"/>
</dbReference>
<dbReference type="CDD" id="cd09277">
    <property type="entry name" value="RNase_HI_bacteria_like"/>
    <property type="match status" value="1"/>
</dbReference>
<evidence type="ECO:0000313" key="13">
    <source>
        <dbReference type="EMBL" id="KXB61183.1"/>
    </source>
</evidence>
<dbReference type="SUPFAM" id="SSF53098">
    <property type="entry name" value="Ribonuclease H-like"/>
    <property type="match status" value="1"/>
</dbReference>
<evidence type="ECO:0000256" key="3">
    <source>
        <dbReference type="ARBA" id="ARBA00004065"/>
    </source>
</evidence>